<reference evidence="3 4" key="2">
    <citation type="submission" date="2018-11" db="EMBL/GenBank/DDBJ databases">
        <authorList>
            <consortium name="Pathogen Informatics"/>
        </authorList>
    </citation>
    <scope>NUCLEOTIDE SEQUENCE [LARGE SCALE GENOMIC DNA]</scope>
    <source>
        <strain evidence="3">Dakar</strain>
        <strain evidence="4">Dakar, Senegal</strain>
    </source>
</reference>
<evidence type="ECO:0000259" key="2">
    <source>
        <dbReference type="PROSITE" id="PS50200"/>
    </source>
</evidence>
<sequence length="159" mass="18148">MCVTGSHITCTCPKRFPRKTYLRSGTLKIYGGQLFPEIPYKTLLISITDNVAYILRESLNKYGLDEADPDAYCLVMRKRNSHDILTGLVGVEEILSDEICPLEYLLTSLSTTNSSSTVIETKSIGDTLITFEVRYLKVFILYFINDIDFFMWLFGYLVV</sequence>
<dbReference type="AlphaFoldDB" id="A0A183JU20"/>
<accession>A0A183JU20</accession>
<evidence type="ECO:0000313" key="5">
    <source>
        <dbReference type="WBParaSite" id="SCUD_0000621001-mRNA-1"/>
    </source>
</evidence>
<dbReference type="EMBL" id="UZAK01012740">
    <property type="protein sequence ID" value="VDP01932.1"/>
    <property type="molecule type" value="Genomic_DNA"/>
</dbReference>
<dbReference type="STRING" id="6186.A0A183JU20"/>
<organism evidence="5">
    <name type="scientific">Schistosoma curassoni</name>
    <dbReference type="NCBI Taxonomy" id="6186"/>
    <lineage>
        <taxon>Eukaryota</taxon>
        <taxon>Metazoa</taxon>
        <taxon>Spiralia</taxon>
        <taxon>Lophotrochozoa</taxon>
        <taxon>Platyhelminthes</taxon>
        <taxon>Trematoda</taxon>
        <taxon>Digenea</taxon>
        <taxon>Strigeidida</taxon>
        <taxon>Schistosomatoidea</taxon>
        <taxon>Schistosomatidae</taxon>
        <taxon>Schistosoma</taxon>
    </lineage>
</organism>
<evidence type="ECO:0000313" key="3">
    <source>
        <dbReference type="EMBL" id="VDP01932.1"/>
    </source>
</evidence>
<name>A0A183JU20_9TREM</name>
<keyword evidence="1" id="KW-1133">Transmembrane helix</keyword>
<dbReference type="InterPro" id="IPR029071">
    <property type="entry name" value="Ubiquitin-like_domsf"/>
</dbReference>
<keyword evidence="1" id="KW-0812">Transmembrane</keyword>
<protein>
    <submittedName>
        <fullName evidence="5">Ras-associating domain-containing protein</fullName>
    </submittedName>
</protein>
<dbReference type="GO" id="GO:0007165">
    <property type="term" value="P:signal transduction"/>
    <property type="evidence" value="ECO:0007669"/>
    <property type="project" value="InterPro"/>
</dbReference>
<feature type="transmembrane region" description="Helical" evidence="1">
    <location>
        <begin position="139"/>
        <end position="158"/>
    </location>
</feature>
<dbReference type="GO" id="GO:0032880">
    <property type="term" value="P:regulation of protein localization"/>
    <property type="evidence" value="ECO:0007669"/>
    <property type="project" value="TreeGrafter"/>
</dbReference>
<evidence type="ECO:0000313" key="4">
    <source>
        <dbReference type="Proteomes" id="UP000279833"/>
    </source>
</evidence>
<dbReference type="InterPro" id="IPR000159">
    <property type="entry name" value="RA_dom"/>
</dbReference>
<evidence type="ECO:0000256" key="1">
    <source>
        <dbReference type="SAM" id="Phobius"/>
    </source>
</evidence>
<dbReference type="WBParaSite" id="SCUD_0000621001-mRNA-1">
    <property type="protein sequence ID" value="SCUD_0000621001-mRNA-1"/>
    <property type="gene ID" value="SCUD_0000621001"/>
</dbReference>
<dbReference type="PANTHER" id="PTHR10398">
    <property type="entry name" value="AFADIN"/>
    <property type="match status" value="1"/>
</dbReference>
<keyword evidence="1" id="KW-0472">Membrane</keyword>
<dbReference type="InterPro" id="IPR028842">
    <property type="entry name" value="Afadin"/>
</dbReference>
<gene>
    <name evidence="3" type="ORF">SCUD_LOCUS6210</name>
</gene>
<dbReference type="PANTHER" id="PTHR10398:SF2">
    <property type="entry name" value="AFADIN"/>
    <property type="match status" value="1"/>
</dbReference>
<dbReference type="SMART" id="SM00314">
    <property type="entry name" value="RA"/>
    <property type="match status" value="1"/>
</dbReference>
<reference evidence="5" key="1">
    <citation type="submission" date="2016-06" db="UniProtKB">
        <authorList>
            <consortium name="WormBaseParasite"/>
        </authorList>
    </citation>
    <scope>IDENTIFICATION</scope>
</reference>
<dbReference type="PROSITE" id="PS50200">
    <property type="entry name" value="RA"/>
    <property type="match status" value="1"/>
</dbReference>
<dbReference type="SUPFAM" id="SSF54236">
    <property type="entry name" value="Ubiquitin-like"/>
    <property type="match status" value="1"/>
</dbReference>
<dbReference type="Gene3D" id="3.10.20.90">
    <property type="entry name" value="Phosphatidylinositol 3-kinase Catalytic Subunit, Chain A, domain 1"/>
    <property type="match status" value="1"/>
</dbReference>
<proteinExistence type="predicted"/>
<dbReference type="GO" id="GO:0005912">
    <property type="term" value="C:adherens junction"/>
    <property type="evidence" value="ECO:0007669"/>
    <property type="project" value="TreeGrafter"/>
</dbReference>
<feature type="domain" description="Ras-associating" evidence="2">
    <location>
        <begin position="23"/>
        <end position="103"/>
    </location>
</feature>
<dbReference type="Proteomes" id="UP000279833">
    <property type="component" value="Unassembled WGS sequence"/>
</dbReference>
<dbReference type="Pfam" id="PF00788">
    <property type="entry name" value="RA"/>
    <property type="match status" value="1"/>
</dbReference>
<dbReference type="GO" id="GO:0050839">
    <property type="term" value="F:cell adhesion molecule binding"/>
    <property type="evidence" value="ECO:0007669"/>
    <property type="project" value="TreeGrafter"/>
</dbReference>
<keyword evidence="4" id="KW-1185">Reference proteome</keyword>